<name>A0A6B0TZ89_IXORI</name>
<dbReference type="AlphaFoldDB" id="A0A6B0TZ89"/>
<proteinExistence type="predicted"/>
<sequence length="86" mass="9408">MISTRTLLVAAALVLVCIAEKWHRSAQRKPTIGDRSAATSPALATMESAHLLNRLVGFHRQTQRQGIYSGYANQHPSPKRAICGLL</sequence>
<evidence type="ECO:0000256" key="1">
    <source>
        <dbReference type="SAM" id="SignalP"/>
    </source>
</evidence>
<dbReference type="EMBL" id="GIFC01003379">
    <property type="protein sequence ID" value="MXU85462.1"/>
    <property type="molecule type" value="Transcribed_RNA"/>
</dbReference>
<accession>A0A6B0TZ89</accession>
<feature type="chain" id="PRO_5025547047" evidence="1">
    <location>
        <begin position="20"/>
        <end position="86"/>
    </location>
</feature>
<keyword evidence="1" id="KW-0732">Signal</keyword>
<evidence type="ECO:0000313" key="2">
    <source>
        <dbReference type="EMBL" id="MXU85462.1"/>
    </source>
</evidence>
<protein>
    <submittedName>
        <fullName evidence="2">Putative secreted protein</fullName>
    </submittedName>
</protein>
<feature type="signal peptide" evidence="1">
    <location>
        <begin position="1"/>
        <end position="19"/>
    </location>
</feature>
<reference evidence="2" key="1">
    <citation type="submission" date="2019-12" db="EMBL/GenBank/DDBJ databases">
        <title>An insight into the sialome of adult female Ixodes ricinus ticks feeding for 6 days.</title>
        <authorList>
            <person name="Perner J."/>
            <person name="Ribeiro J.M.C."/>
        </authorList>
    </citation>
    <scope>NUCLEOTIDE SEQUENCE</scope>
    <source>
        <strain evidence="2">Semi-engorged</strain>
        <tissue evidence="2">Salivary glands</tissue>
    </source>
</reference>
<organism evidence="2">
    <name type="scientific">Ixodes ricinus</name>
    <name type="common">Common tick</name>
    <name type="synonym">Acarus ricinus</name>
    <dbReference type="NCBI Taxonomy" id="34613"/>
    <lineage>
        <taxon>Eukaryota</taxon>
        <taxon>Metazoa</taxon>
        <taxon>Ecdysozoa</taxon>
        <taxon>Arthropoda</taxon>
        <taxon>Chelicerata</taxon>
        <taxon>Arachnida</taxon>
        <taxon>Acari</taxon>
        <taxon>Parasitiformes</taxon>
        <taxon>Ixodida</taxon>
        <taxon>Ixodoidea</taxon>
        <taxon>Ixodidae</taxon>
        <taxon>Ixodinae</taxon>
        <taxon>Ixodes</taxon>
    </lineage>
</organism>